<dbReference type="InterPro" id="IPR051935">
    <property type="entry name" value="HSDL2"/>
</dbReference>
<dbReference type="AlphaFoldDB" id="A0A0B0IGM8"/>
<feature type="domain" description="SCP2" evidence="4">
    <location>
        <begin position="9"/>
        <end position="104"/>
    </location>
</feature>
<dbReference type="PANTHER" id="PTHR42808:SF3">
    <property type="entry name" value="HYDROXYSTEROID DEHYDROGENASE-LIKE PROTEIN 2"/>
    <property type="match status" value="1"/>
</dbReference>
<keyword evidence="2" id="KW-0521">NADP</keyword>
<dbReference type="Pfam" id="PF02036">
    <property type="entry name" value="SCP2"/>
    <property type="match status" value="1"/>
</dbReference>
<evidence type="ECO:0000256" key="3">
    <source>
        <dbReference type="ARBA" id="ARBA00023002"/>
    </source>
</evidence>
<dbReference type="GO" id="GO:0016491">
    <property type="term" value="F:oxidoreductase activity"/>
    <property type="evidence" value="ECO:0007669"/>
    <property type="project" value="UniProtKB-KW"/>
</dbReference>
<name>A0A0B0IGM8_9BACI</name>
<reference evidence="5 6" key="1">
    <citation type="submission" date="2014-09" db="EMBL/GenBank/DDBJ databases">
        <title>Genome sequencing and annotation of Bacillus Okhensis strain Kh10-101T.</title>
        <authorList>
            <person name="Prakash J.S."/>
        </authorList>
    </citation>
    <scope>NUCLEOTIDE SEQUENCE [LARGE SCALE GENOMIC DNA]</scope>
    <source>
        <strain evidence="6">Kh10-101T</strain>
    </source>
</reference>
<dbReference type="SUPFAM" id="SSF55718">
    <property type="entry name" value="SCP-like"/>
    <property type="match status" value="1"/>
</dbReference>
<dbReference type="RefSeq" id="WP_034628197.1">
    <property type="nucleotide sequence ID" value="NZ_JRJU01000009.1"/>
</dbReference>
<dbReference type="InterPro" id="IPR003033">
    <property type="entry name" value="SCP2_sterol-bd_dom"/>
</dbReference>
<comment type="similarity">
    <text evidence="1">Belongs to the short-chain dehydrogenases/reductases (SDR) family.</text>
</comment>
<accession>A0A0B0IGM8</accession>
<dbReference type="eggNOG" id="COG3255">
    <property type="taxonomic scope" value="Bacteria"/>
</dbReference>
<evidence type="ECO:0000256" key="1">
    <source>
        <dbReference type="ARBA" id="ARBA00006484"/>
    </source>
</evidence>
<gene>
    <name evidence="5" type="ORF">LQ50_09175</name>
</gene>
<protein>
    <submittedName>
        <fullName evidence="5">Sterol carrier protein</fullName>
    </submittedName>
</protein>
<dbReference type="InterPro" id="IPR036527">
    <property type="entry name" value="SCP2_sterol-bd_dom_sf"/>
</dbReference>
<evidence type="ECO:0000259" key="4">
    <source>
        <dbReference type="Pfam" id="PF02036"/>
    </source>
</evidence>
<dbReference type="OrthoDB" id="9804656at2"/>
<organism evidence="5 6">
    <name type="scientific">Halalkalibacter okhensis</name>
    <dbReference type="NCBI Taxonomy" id="333138"/>
    <lineage>
        <taxon>Bacteria</taxon>
        <taxon>Bacillati</taxon>
        <taxon>Bacillota</taxon>
        <taxon>Bacilli</taxon>
        <taxon>Bacillales</taxon>
        <taxon>Bacillaceae</taxon>
        <taxon>Halalkalibacter</taxon>
    </lineage>
</organism>
<dbReference type="Gene3D" id="3.30.1050.10">
    <property type="entry name" value="SCP2 sterol-binding domain"/>
    <property type="match status" value="1"/>
</dbReference>
<keyword evidence="3" id="KW-0560">Oxidoreductase</keyword>
<sequence length="110" mass="12499">MSVMGELRELIEKVNSYPEHISDEKDRVFQFALTDAGTIQVELRDGKAYLHERQVEKPDVSLQLSEKDLSKLLADELNTTFAFMTGKVKVDGKIGLALKLQEIVRTYQTV</sequence>
<evidence type="ECO:0000313" key="5">
    <source>
        <dbReference type="EMBL" id="KHF40435.1"/>
    </source>
</evidence>
<keyword evidence="6" id="KW-1185">Reference proteome</keyword>
<dbReference type="EMBL" id="JRJU01000009">
    <property type="protein sequence ID" value="KHF40435.1"/>
    <property type="molecule type" value="Genomic_DNA"/>
</dbReference>
<comment type="caution">
    <text evidence="5">The sequence shown here is derived from an EMBL/GenBank/DDBJ whole genome shotgun (WGS) entry which is preliminary data.</text>
</comment>
<dbReference type="Proteomes" id="UP000030832">
    <property type="component" value="Unassembled WGS sequence"/>
</dbReference>
<evidence type="ECO:0000313" key="6">
    <source>
        <dbReference type="Proteomes" id="UP000030832"/>
    </source>
</evidence>
<proteinExistence type="inferred from homology"/>
<dbReference type="PANTHER" id="PTHR42808">
    <property type="entry name" value="HYDROXYSTEROID DEHYDROGENASE-LIKE PROTEIN 2"/>
    <property type="match status" value="1"/>
</dbReference>
<dbReference type="STRING" id="333138.LQ50_09175"/>
<evidence type="ECO:0000256" key="2">
    <source>
        <dbReference type="ARBA" id="ARBA00022857"/>
    </source>
</evidence>